<keyword evidence="1" id="KW-1133">Transmembrane helix</keyword>
<protein>
    <recommendedName>
        <fullName evidence="4">Anti-sigma factor</fullName>
    </recommendedName>
</protein>
<comment type="caution">
    <text evidence="2">The sequence shown here is derived from an EMBL/GenBank/DDBJ whole genome shotgun (WGS) entry which is preliminary data.</text>
</comment>
<keyword evidence="1" id="KW-0472">Membrane</keyword>
<dbReference type="RefSeq" id="WP_219761635.1">
    <property type="nucleotide sequence ID" value="NZ_JAHYBZ010000001.1"/>
</dbReference>
<reference evidence="2 3" key="1">
    <citation type="submission" date="2021-07" db="EMBL/GenBank/DDBJ databases">
        <authorList>
            <person name="So Y."/>
        </authorList>
    </citation>
    <scope>NUCLEOTIDE SEQUENCE [LARGE SCALE GENOMIC DNA]</scope>
    <source>
        <strain evidence="2 3">HJA6</strain>
    </source>
</reference>
<evidence type="ECO:0000313" key="3">
    <source>
        <dbReference type="Proteomes" id="UP001196565"/>
    </source>
</evidence>
<evidence type="ECO:0000313" key="2">
    <source>
        <dbReference type="EMBL" id="MBW6397052.1"/>
    </source>
</evidence>
<evidence type="ECO:0008006" key="4">
    <source>
        <dbReference type="Google" id="ProtNLM"/>
    </source>
</evidence>
<feature type="transmembrane region" description="Helical" evidence="1">
    <location>
        <begin position="84"/>
        <end position="104"/>
    </location>
</feature>
<gene>
    <name evidence="2" type="ORF">KPL78_04290</name>
</gene>
<proteinExistence type="predicted"/>
<name>A0ABS7A5M3_9PROT</name>
<keyword evidence="3" id="KW-1185">Reference proteome</keyword>
<dbReference type="EMBL" id="JAHYBZ010000001">
    <property type="protein sequence ID" value="MBW6397052.1"/>
    <property type="molecule type" value="Genomic_DNA"/>
</dbReference>
<keyword evidence="1" id="KW-0812">Transmembrane</keyword>
<sequence length="252" mass="27289">MSALIPDEETLHAYVDGRLDAEAQARVEAFLARDGGWAATVADWKRDAERLRAAAAGPLLLPLNPRLDPAALRQGMRVRRQRRLATAAALLLVAGLGGGLGWTARERMFAAANPPMADAVSAYRVFATAGSQAVEVRATGTDAMQTWLARHLDRGGARVPDLTAYGVRLLGGRLLATEDGPAAMVLFEDEDGRRIAFYMRPGPPFATETIEERRDGGLLARYWSRHGYRFAVVAPADDDRAAEIARVLRVGS</sequence>
<dbReference type="Proteomes" id="UP001196565">
    <property type="component" value="Unassembled WGS sequence"/>
</dbReference>
<organism evidence="2 3">
    <name type="scientific">Roseomonas alba</name>
    <dbReference type="NCBI Taxonomy" id="2846776"/>
    <lineage>
        <taxon>Bacteria</taxon>
        <taxon>Pseudomonadati</taxon>
        <taxon>Pseudomonadota</taxon>
        <taxon>Alphaproteobacteria</taxon>
        <taxon>Acetobacterales</taxon>
        <taxon>Roseomonadaceae</taxon>
        <taxon>Roseomonas</taxon>
    </lineage>
</organism>
<accession>A0ABS7A5M3</accession>
<evidence type="ECO:0000256" key="1">
    <source>
        <dbReference type="SAM" id="Phobius"/>
    </source>
</evidence>